<accession>A0A6J7EM79</accession>
<dbReference type="AlphaFoldDB" id="A0A6J7EM79"/>
<reference evidence="1" key="1">
    <citation type="submission" date="2020-05" db="EMBL/GenBank/DDBJ databases">
        <authorList>
            <person name="Chiriac C."/>
            <person name="Salcher M."/>
            <person name="Ghai R."/>
            <person name="Kavagutti S V."/>
        </authorList>
    </citation>
    <scope>NUCLEOTIDE SEQUENCE</scope>
</reference>
<gene>
    <name evidence="1" type="ORF">UFOPK3401_01465</name>
</gene>
<dbReference type="Gene3D" id="3.40.50.2000">
    <property type="entry name" value="Glycogen Phosphorylase B"/>
    <property type="match status" value="3"/>
</dbReference>
<sequence>MTRALVYGDVNLNIIDGSAIWAQSMVEALSRAGVEVTLVLKAKIKTGRLVDPIAAMDGVRVIRPFEDGLVRGGDSMNASQAVKLMKTLDDQTPFDLVVMRGLRAVDAAVGSGHFDGRLWTYLTDIPQTVTAFDQAAIERLERISAASRFMLCQTEELRCFLESAVDAACGRSVIWTPLVPELDFALPDRPKLENRAVRLVYTGKFAPLWNTLEMTSLPQRLAERSVEAELNMVGDKVHEVPADPSYSSRMKSALESTSGVIWHGGMPRQEAMEKSAQMDLGLSWRDPEMDASLELSTKVLEFGALDVPVIMNRTQMHEDLYGIDYPLFVQGEDDVVDAIVGVVQDPQLYALALQRCRQVSAKFSMAVAVERMKQYLNRALPQGKDVAPALGNRSEKLKVVVASHDLKFFSRMLDYFQALPEMEVRTDQWSALSVHDPAQSQEMLDWADVIVAEWCGPVAVWYSQRKKPHQRLIVRLHRFELDGPWIKDVEIDNVDQLVCVSPFYAQLTAEKSGWPKEKIVVVPNWVDYEQLDRPKLAGAQFHLGMIGIAPMRKRMDVALDVLEIVRRHDDRFMLFVKTKMPWDYWWIWRHAEEQKHYNEIFQRIQTNPYLQNAVVFDDFGGDVAAWLRRIGWVLSTSDDESFHLAPAEGMASRAVPALVPWPGSDTIYHPRWIDADIEAMADRILTTVREGHWLEEGQKAQDHLLASFPLDAVCGTWTSLLLENISPDTANGTLAPAH</sequence>
<evidence type="ECO:0000313" key="1">
    <source>
        <dbReference type="EMBL" id="CAB4881259.1"/>
    </source>
</evidence>
<dbReference type="EMBL" id="CAFBLM010000105">
    <property type="protein sequence ID" value="CAB4881259.1"/>
    <property type="molecule type" value="Genomic_DNA"/>
</dbReference>
<dbReference type="PANTHER" id="PTHR12526">
    <property type="entry name" value="GLYCOSYLTRANSFERASE"/>
    <property type="match status" value="1"/>
</dbReference>
<dbReference type="SUPFAM" id="SSF53756">
    <property type="entry name" value="UDP-Glycosyltransferase/glycogen phosphorylase"/>
    <property type="match status" value="2"/>
</dbReference>
<protein>
    <submittedName>
        <fullName evidence="1">Unannotated protein</fullName>
    </submittedName>
</protein>
<organism evidence="1">
    <name type="scientific">freshwater metagenome</name>
    <dbReference type="NCBI Taxonomy" id="449393"/>
    <lineage>
        <taxon>unclassified sequences</taxon>
        <taxon>metagenomes</taxon>
        <taxon>ecological metagenomes</taxon>
    </lineage>
</organism>
<name>A0A6J7EM79_9ZZZZ</name>
<proteinExistence type="predicted"/>